<dbReference type="AlphaFoldDB" id="A0AAE1TRF8"/>
<accession>A0AAE1TRF8</accession>
<keyword evidence="2" id="KW-1185">Reference proteome</keyword>
<comment type="caution">
    <text evidence="1">The sequence shown here is derived from an EMBL/GenBank/DDBJ whole genome shotgun (WGS) entry which is preliminary data.</text>
</comment>
<reference evidence="1" key="1">
    <citation type="submission" date="2023-11" db="EMBL/GenBank/DDBJ databases">
        <title>Genome assemblies of two species of porcelain crab, Petrolisthes cinctipes and Petrolisthes manimaculis (Anomura: Porcellanidae).</title>
        <authorList>
            <person name="Angst P."/>
        </authorList>
    </citation>
    <scope>NUCLEOTIDE SEQUENCE</scope>
    <source>
        <strain evidence="1">PB745_02</strain>
        <tissue evidence="1">Gill</tissue>
    </source>
</reference>
<organism evidence="1 2">
    <name type="scientific">Petrolisthes manimaculis</name>
    <dbReference type="NCBI Taxonomy" id="1843537"/>
    <lineage>
        <taxon>Eukaryota</taxon>
        <taxon>Metazoa</taxon>
        <taxon>Ecdysozoa</taxon>
        <taxon>Arthropoda</taxon>
        <taxon>Crustacea</taxon>
        <taxon>Multicrustacea</taxon>
        <taxon>Malacostraca</taxon>
        <taxon>Eumalacostraca</taxon>
        <taxon>Eucarida</taxon>
        <taxon>Decapoda</taxon>
        <taxon>Pleocyemata</taxon>
        <taxon>Anomura</taxon>
        <taxon>Galatheoidea</taxon>
        <taxon>Porcellanidae</taxon>
        <taxon>Petrolisthes</taxon>
    </lineage>
</organism>
<protein>
    <submittedName>
        <fullName evidence="1">Uncharacterized protein</fullName>
    </submittedName>
</protein>
<evidence type="ECO:0000313" key="2">
    <source>
        <dbReference type="Proteomes" id="UP001292094"/>
    </source>
</evidence>
<gene>
    <name evidence="1" type="ORF">Pmani_032432</name>
</gene>
<name>A0AAE1TRF8_9EUCA</name>
<dbReference type="Proteomes" id="UP001292094">
    <property type="component" value="Unassembled WGS sequence"/>
</dbReference>
<evidence type="ECO:0000313" key="1">
    <source>
        <dbReference type="EMBL" id="KAK4294977.1"/>
    </source>
</evidence>
<sequence length="84" mass="9372">MEQDLLGGWREAVDSSINLEKTDEIWESQTGSVSGGNGGTQRREDVTTDWQCVCFSPDPLLLLFTHTQHHQATMLITLRLTIVG</sequence>
<dbReference type="EMBL" id="JAWZYT010004167">
    <property type="protein sequence ID" value="KAK4294977.1"/>
    <property type="molecule type" value="Genomic_DNA"/>
</dbReference>
<proteinExistence type="predicted"/>